<protein>
    <recommendedName>
        <fullName evidence="3">YncE family protein</fullName>
    </recommendedName>
</protein>
<evidence type="ECO:0000313" key="2">
    <source>
        <dbReference type="Proteomes" id="UP000248553"/>
    </source>
</evidence>
<evidence type="ECO:0000313" key="1">
    <source>
        <dbReference type="EMBL" id="RAK64022.1"/>
    </source>
</evidence>
<keyword evidence="2" id="KW-1185">Reference proteome</keyword>
<sequence length="400" mass="41816">MKSYLFASLAAAAALSLTSCDKEKDKQEPAAPETESAHVRLLITDKTSSAVTLLNPAKSEQTTFQASHGGSLVYPAGTGRWAVVANSTNSLVEFFDTGIERHDDHVHVVGTPKWGLTKATAPTPSHVYSSHNQVSIFHDGDASISHVAEDQLHAAAAPGNFRTGTAHHGAMIRFDNGSYAVTHKNNTVAGSLPEQVKIVNTQGAVLHAPAVATQGIHGDAGDGQQALFGSSSGVLVVKQTGEQRLLPYPAGAGANWLSTIYYAKAARTFLGSRNGYGVFRIDPAAGTMTQVGSTARFVRAALDEEGTAVLVLGEDGTLTVYDAATGARRASRSLSGLLDVAAATPYLVASRHYVYVTNAPQGKVHMLRKDDLADHGTFAVNGAPLRLALVGADVDAEGGH</sequence>
<dbReference type="AlphaFoldDB" id="A0A328B9L3"/>
<evidence type="ECO:0008006" key="3">
    <source>
        <dbReference type="Google" id="ProtNLM"/>
    </source>
</evidence>
<dbReference type="PROSITE" id="PS51257">
    <property type="entry name" value="PROKAR_LIPOPROTEIN"/>
    <property type="match status" value="1"/>
</dbReference>
<reference evidence="2" key="1">
    <citation type="submission" date="2018-05" db="EMBL/GenBank/DDBJ databases">
        <authorList>
            <person name="Nie L."/>
        </authorList>
    </citation>
    <scope>NUCLEOTIDE SEQUENCE [LARGE SCALE GENOMIC DNA]</scope>
    <source>
        <strain evidence="2">NL</strain>
    </source>
</reference>
<comment type="caution">
    <text evidence="1">The sequence shown here is derived from an EMBL/GenBank/DDBJ whole genome shotgun (WGS) entry which is preliminary data.</text>
</comment>
<name>A0A328B9L3_9BACT</name>
<dbReference type="Proteomes" id="UP000248553">
    <property type="component" value="Unassembled WGS sequence"/>
</dbReference>
<proteinExistence type="predicted"/>
<dbReference type="Gene3D" id="2.130.10.10">
    <property type="entry name" value="YVTN repeat-like/Quinoprotein amine dehydrogenase"/>
    <property type="match status" value="1"/>
</dbReference>
<dbReference type="RefSeq" id="WP_111479743.1">
    <property type="nucleotide sequence ID" value="NZ_QHKM01000007.1"/>
</dbReference>
<dbReference type="OrthoDB" id="867741at2"/>
<gene>
    <name evidence="1" type="ORF">DLM85_18920</name>
</gene>
<dbReference type="InterPro" id="IPR011044">
    <property type="entry name" value="Quino_amine_DH_bsu"/>
</dbReference>
<dbReference type="SUPFAM" id="SSF50969">
    <property type="entry name" value="YVTN repeat-like/Quinoprotein amine dehydrogenase"/>
    <property type="match status" value="1"/>
</dbReference>
<dbReference type="InterPro" id="IPR015943">
    <property type="entry name" value="WD40/YVTN_repeat-like_dom_sf"/>
</dbReference>
<organism evidence="1 2">
    <name type="scientific">Hymenobacter edaphi</name>
    <dbReference type="NCBI Taxonomy" id="2211146"/>
    <lineage>
        <taxon>Bacteria</taxon>
        <taxon>Pseudomonadati</taxon>
        <taxon>Bacteroidota</taxon>
        <taxon>Cytophagia</taxon>
        <taxon>Cytophagales</taxon>
        <taxon>Hymenobacteraceae</taxon>
        <taxon>Hymenobacter</taxon>
    </lineage>
</organism>
<accession>A0A328B9L3</accession>
<dbReference type="EMBL" id="QHKM01000007">
    <property type="protein sequence ID" value="RAK64022.1"/>
    <property type="molecule type" value="Genomic_DNA"/>
</dbReference>